<reference evidence="2" key="1">
    <citation type="submission" date="2021-01" db="EMBL/GenBank/DDBJ databases">
        <authorList>
            <person name="Kaushik A."/>
        </authorList>
    </citation>
    <scope>NUCLEOTIDE SEQUENCE</scope>
    <source>
        <strain evidence="2">AG5</strain>
    </source>
</reference>
<accession>A0A8H3DZZ1</accession>
<feature type="compositionally biased region" description="Basic residues" evidence="1">
    <location>
        <begin position="94"/>
        <end position="104"/>
    </location>
</feature>
<feature type="compositionally biased region" description="Polar residues" evidence="1">
    <location>
        <begin position="78"/>
        <end position="92"/>
    </location>
</feature>
<evidence type="ECO:0000313" key="3">
    <source>
        <dbReference type="Proteomes" id="UP000663827"/>
    </source>
</evidence>
<feature type="region of interest" description="Disordered" evidence="1">
    <location>
        <begin position="1"/>
        <end position="122"/>
    </location>
</feature>
<proteinExistence type="predicted"/>
<comment type="caution">
    <text evidence="2">The sequence shown here is derived from an EMBL/GenBank/DDBJ whole genome shotgun (WGS) entry which is preliminary data.</text>
</comment>
<name>A0A8H3DZZ1_9AGAM</name>
<sequence>MHQNMFSSGDSDVYVPSEVSSSATTVHTPPRTPRKPLKMVMEVVIPVYKPRQHPVSPVSSRPERRSRSIPTRDATPARSDSSVSLGTFSYTTPPKKRIRRRKRPSAAEGEEEQDKPRKRVYRKTSQWWATIKTSRAEHTAVNPADPAAPVTIDVQPPSTSPSYKPRLAPTPKINLESARLEAIQAQESARGYDDFYHHWPTPPGSNVKTRTGGMLNTPATSSPLESRVQLYASNDAGSSTGLGTREYEMIRGTWARVQKVPPSSPALLTPTTADRSYPSFADPVEAKLGTLGSEVNRLARIGLQTALGELVERYDYPFESISKLYRLKGCLEETEMVLQQLRSTEDELRAMTDAAFGAE</sequence>
<feature type="compositionally biased region" description="Polar residues" evidence="1">
    <location>
        <begin position="18"/>
        <end position="27"/>
    </location>
</feature>
<feature type="compositionally biased region" description="Polar residues" evidence="1">
    <location>
        <begin position="1"/>
        <end position="10"/>
    </location>
</feature>
<dbReference type="Proteomes" id="UP000663827">
    <property type="component" value="Unassembled WGS sequence"/>
</dbReference>
<dbReference type="EMBL" id="CAJNJQ010001239">
    <property type="protein sequence ID" value="CAE7128275.1"/>
    <property type="molecule type" value="Genomic_DNA"/>
</dbReference>
<organism evidence="2 3">
    <name type="scientific">Rhizoctonia solani</name>
    <dbReference type="NCBI Taxonomy" id="456999"/>
    <lineage>
        <taxon>Eukaryota</taxon>
        <taxon>Fungi</taxon>
        <taxon>Dikarya</taxon>
        <taxon>Basidiomycota</taxon>
        <taxon>Agaricomycotina</taxon>
        <taxon>Agaricomycetes</taxon>
        <taxon>Cantharellales</taxon>
        <taxon>Ceratobasidiaceae</taxon>
        <taxon>Rhizoctonia</taxon>
    </lineage>
</organism>
<evidence type="ECO:0000313" key="2">
    <source>
        <dbReference type="EMBL" id="CAE7128275.1"/>
    </source>
</evidence>
<feature type="region of interest" description="Disordered" evidence="1">
    <location>
        <begin position="146"/>
        <end position="169"/>
    </location>
</feature>
<gene>
    <name evidence="2" type="ORF">RDB_LOCUS61862</name>
</gene>
<evidence type="ECO:0000256" key="1">
    <source>
        <dbReference type="SAM" id="MobiDB-lite"/>
    </source>
</evidence>
<protein>
    <submittedName>
        <fullName evidence="2">Uncharacterized protein</fullName>
    </submittedName>
</protein>
<dbReference type="AlphaFoldDB" id="A0A8H3DZZ1"/>